<feature type="non-terminal residue" evidence="1">
    <location>
        <position position="1"/>
    </location>
</feature>
<organism evidence="1 2">
    <name type="scientific">Datura stramonium</name>
    <name type="common">Jimsonweed</name>
    <name type="synonym">Common thornapple</name>
    <dbReference type="NCBI Taxonomy" id="4076"/>
    <lineage>
        <taxon>Eukaryota</taxon>
        <taxon>Viridiplantae</taxon>
        <taxon>Streptophyta</taxon>
        <taxon>Embryophyta</taxon>
        <taxon>Tracheophyta</taxon>
        <taxon>Spermatophyta</taxon>
        <taxon>Magnoliopsida</taxon>
        <taxon>eudicotyledons</taxon>
        <taxon>Gunneridae</taxon>
        <taxon>Pentapetalae</taxon>
        <taxon>asterids</taxon>
        <taxon>lamiids</taxon>
        <taxon>Solanales</taxon>
        <taxon>Solanaceae</taxon>
        <taxon>Solanoideae</taxon>
        <taxon>Datureae</taxon>
        <taxon>Datura</taxon>
    </lineage>
</organism>
<reference evidence="1 2" key="1">
    <citation type="journal article" date="2021" name="BMC Genomics">
        <title>Datura genome reveals duplications of psychoactive alkaloid biosynthetic genes and high mutation rate following tissue culture.</title>
        <authorList>
            <person name="Rajewski A."/>
            <person name="Carter-House D."/>
            <person name="Stajich J."/>
            <person name="Litt A."/>
        </authorList>
    </citation>
    <scope>NUCLEOTIDE SEQUENCE [LARGE SCALE GENOMIC DNA]</scope>
    <source>
        <strain evidence="1">AR-01</strain>
    </source>
</reference>
<accession>A0ABS8WST5</accession>
<dbReference type="EMBL" id="JACEIK010011923">
    <property type="protein sequence ID" value="MCE3215965.1"/>
    <property type="molecule type" value="Genomic_DNA"/>
</dbReference>
<keyword evidence="2" id="KW-1185">Reference proteome</keyword>
<proteinExistence type="predicted"/>
<sequence length="242" mass="26712">RFKSFQVSALVATDKERQHFSVSLQFASYSACSSSSVGSLISRGLLDHLVFKFGDVINILESLLHTYEASKLDEVIVELSKKVELDLAMEAATVHAEEATMCAEKHALYSTQLESKLEEVVECSKNAVELDLVMEAAAMRAEEAAARAEKHALYSVQLENELKYGLIYLSTLSFCGDKIDIDGNLLEFEDIGHSGSEACNKCQKIDEGNKSNSDGPCWDLITPPKDKRLSVRTDIYCTAEDV</sequence>
<protein>
    <submittedName>
        <fullName evidence="1">Uncharacterized protein</fullName>
    </submittedName>
</protein>
<evidence type="ECO:0000313" key="1">
    <source>
        <dbReference type="EMBL" id="MCE3215965.1"/>
    </source>
</evidence>
<name>A0ABS8WST5_DATST</name>
<evidence type="ECO:0000313" key="2">
    <source>
        <dbReference type="Proteomes" id="UP000823775"/>
    </source>
</evidence>
<dbReference type="Proteomes" id="UP000823775">
    <property type="component" value="Unassembled WGS sequence"/>
</dbReference>
<gene>
    <name evidence="1" type="ORF">HAX54_004218</name>
</gene>
<comment type="caution">
    <text evidence="1">The sequence shown here is derived from an EMBL/GenBank/DDBJ whole genome shotgun (WGS) entry which is preliminary data.</text>
</comment>